<dbReference type="AlphaFoldDB" id="A0AAX4PBR0"/>
<evidence type="ECO:0000256" key="7">
    <source>
        <dbReference type="ARBA" id="ARBA00023014"/>
    </source>
</evidence>
<evidence type="ECO:0000256" key="6">
    <source>
        <dbReference type="ARBA" id="ARBA00023004"/>
    </source>
</evidence>
<evidence type="ECO:0000256" key="1">
    <source>
        <dbReference type="ARBA" id="ARBA00008343"/>
    </source>
</evidence>
<keyword evidence="9" id="KW-0326">Glycosidase</keyword>
<dbReference type="GO" id="GO:0003677">
    <property type="term" value="F:DNA binding"/>
    <property type="evidence" value="ECO:0007669"/>
    <property type="project" value="InterPro"/>
</dbReference>
<evidence type="ECO:0000256" key="8">
    <source>
        <dbReference type="ARBA" id="ARBA00023204"/>
    </source>
</evidence>
<gene>
    <name evidence="12" type="ORF">HKI87_07g49620</name>
</gene>
<evidence type="ECO:0000313" key="13">
    <source>
        <dbReference type="Proteomes" id="UP001472866"/>
    </source>
</evidence>
<dbReference type="GO" id="GO:0051539">
    <property type="term" value="F:4 iron, 4 sulfur cluster binding"/>
    <property type="evidence" value="ECO:0007669"/>
    <property type="project" value="UniProtKB-KW"/>
</dbReference>
<organism evidence="12 13">
    <name type="scientific">Chloropicon roscoffensis</name>
    <dbReference type="NCBI Taxonomy" id="1461544"/>
    <lineage>
        <taxon>Eukaryota</taxon>
        <taxon>Viridiplantae</taxon>
        <taxon>Chlorophyta</taxon>
        <taxon>Chloropicophyceae</taxon>
        <taxon>Chloropicales</taxon>
        <taxon>Chloropicaceae</taxon>
        <taxon>Chloropicon</taxon>
    </lineage>
</organism>
<keyword evidence="4" id="KW-0227">DNA damage</keyword>
<dbReference type="GO" id="GO:0004519">
    <property type="term" value="F:endonuclease activity"/>
    <property type="evidence" value="ECO:0007669"/>
    <property type="project" value="UniProtKB-KW"/>
</dbReference>
<evidence type="ECO:0000256" key="5">
    <source>
        <dbReference type="ARBA" id="ARBA00022801"/>
    </source>
</evidence>
<protein>
    <submittedName>
        <fullName evidence="12">Endonuclease III</fullName>
    </submittedName>
</protein>
<evidence type="ECO:0000259" key="11">
    <source>
        <dbReference type="SMART" id="SM00478"/>
    </source>
</evidence>
<dbReference type="Pfam" id="PF00730">
    <property type="entry name" value="HhH-GPD"/>
    <property type="match status" value="1"/>
</dbReference>
<dbReference type="Pfam" id="PF00633">
    <property type="entry name" value="HHH"/>
    <property type="match status" value="1"/>
</dbReference>
<dbReference type="CDD" id="cd00056">
    <property type="entry name" value="ENDO3c"/>
    <property type="match status" value="1"/>
</dbReference>
<dbReference type="SUPFAM" id="SSF48150">
    <property type="entry name" value="DNA-glycosylase"/>
    <property type="match status" value="1"/>
</dbReference>
<feature type="domain" description="HhH-GPD" evidence="11">
    <location>
        <begin position="83"/>
        <end position="235"/>
    </location>
</feature>
<keyword evidence="5" id="KW-0378">Hydrolase</keyword>
<keyword evidence="7" id="KW-0411">Iron-sulfur</keyword>
<dbReference type="FunFam" id="1.10.340.30:FF:000001">
    <property type="entry name" value="Endonuclease III"/>
    <property type="match status" value="1"/>
</dbReference>
<evidence type="ECO:0000256" key="3">
    <source>
        <dbReference type="ARBA" id="ARBA00022723"/>
    </source>
</evidence>
<dbReference type="GO" id="GO:0006285">
    <property type="term" value="P:base-excision repair, AP site formation"/>
    <property type="evidence" value="ECO:0007669"/>
    <property type="project" value="UniProtKB-ARBA"/>
</dbReference>
<dbReference type="PANTHER" id="PTHR10359:SF18">
    <property type="entry name" value="ENDONUCLEASE III"/>
    <property type="match status" value="1"/>
</dbReference>
<dbReference type="EMBL" id="CP151507">
    <property type="protein sequence ID" value="WZN63414.1"/>
    <property type="molecule type" value="Genomic_DNA"/>
</dbReference>
<dbReference type="Proteomes" id="UP001472866">
    <property type="component" value="Chromosome 07"/>
</dbReference>
<dbReference type="InterPro" id="IPR023170">
    <property type="entry name" value="HhH_base_excis_C"/>
</dbReference>
<evidence type="ECO:0000256" key="4">
    <source>
        <dbReference type="ARBA" id="ARBA00022763"/>
    </source>
</evidence>
<evidence type="ECO:0000256" key="2">
    <source>
        <dbReference type="ARBA" id="ARBA00022485"/>
    </source>
</evidence>
<keyword evidence="12" id="KW-0255">Endonuclease</keyword>
<dbReference type="PANTHER" id="PTHR10359">
    <property type="entry name" value="A/G-SPECIFIC ADENINE GLYCOSYLASE/ENDONUCLEASE III"/>
    <property type="match status" value="1"/>
</dbReference>
<evidence type="ECO:0000256" key="9">
    <source>
        <dbReference type="ARBA" id="ARBA00023295"/>
    </source>
</evidence>
<sequence>MGARFGRASIPAMRAAPASPPRQAAKPRSVSASASRPRTSLPLDAALLAKASRIEQQLRELFPNPVVPLDHRSGFELLCAVVLSAQSTDKKVNEITPALFEAARQDVAATPHKMAGLGQARIKDLIKQIGLCNNKAKFLSELSKKLVEDFGGEIPATFEELESLPGIGHKSASVLMSQLHGVAAFPVDTHIHRLAARWGLSSGKNVKVVEEDLKAIFPEESWNDLHLQIIFYGREYGQARQKYPWPGPICKWAGLEDPPVTTPAKKKKRKPVGKEDESKARRRLL</sequence>
<reference evidence="12 13" key="1">
    <citation type="submission" date="2024-03" db="EMBL/GenBank/DDBJ databases">
        <title>Complete genome sequence of the green alga Chloropicon roscoffensis RCC1871.</title>
        <authorList>
            <person name="Lemieux C."/>
            <person name="Pombert J.-F."/>
            <person name="Otis C."/>
            <person name="Turmel M."/>
        </authorList>
    </citation>
    <scope>NUCLEOTIDE SEQUENCE [LARGE SCALE GENOMIC DNA]</scope>
    <source>
        <strain evidence="12 13">RCC1871</strain>
    </source>
</reference>
<dbReference type="InterPro" id="IPR003265">
    <property type="entry name" value="HhH-GPD_domain"/>
</dbReference>
<dbReference type="GO" id="GO:0046872">
    <property type="term" value="F:metal ion binding"/>
    <property type="evidence" value="ECO:0007669"/>
    <property type="project" value="UniProtKB-KW"/>
</dbReference>
<keyword evidence="8" id="KW-0234">DNA repair</keyword>
<feature type="compositionally biased region" description="Low complexity" evidence="10">
    <location>
        <begin position="7"/>
        <end position="38"/>
    </location>
</feature>
<accession>A0AAX4PBR0</accession>
<keyword evidence="12" id="KW-0540">Nuclease</keyword>
<feature type="region of interest" description="Disordered" evidence="10">
    <location>
        <begin position="1"/>
        <end position="38"/>
    </location>
</feature>
<dbReference type="SMART" id="SM00478">
    <property type="entry name" value="ENDO3c"/>
    <property type="match status" value="1"/>
</dbReference>
<dbReference type="InterPro" id="IPR000445">
    <property type="entry name" value="HhH_motif"/>
</dbReference>
<evidence type="ECO:0000313" key="12">
    <source>
        <dbReference type="EMBL" id="WZN63414.1"/>
    </source>
</evidence>
<dbReference type="Gene3D" id="1.10.340.30">
    <property type="entry name" value="Hypothetical protein, domain 2"/>
    <property type="match status" value="1"/>
</dbReference>
<keyword evidence="2" id="KW-0004">4Fe-4S</keyword>
<keyword evidence="3" id="KW-0479">Metal-binding</keyword>
<dbReference type="InterPro" id="IPR011257">
    <property type="entry name" value="DNA_glycosylase"/>
</dbReference>
<evidence type="ECO:0000256" key="10">
    <source>
        <dbReference type="SAM" id="MobiDB-lite"/>
    </source>
</evidence>
<proteinExistence type="inferred from homology"/>
<dbReference type="Gene3D" id="1.10.1670.10">
    <property type="entry name" value="Helix-hairpin-Helix base-excision DNA repair enzymes (C-terminal)"/>
    <property type="match status" value="1"/>
</dbReference>
<dbReference type="GO" id="GO:0000703">
    <property type="term" value="F:oxidized pyrimidine nucleobase lesion DNA N-glycosylase activity"/>
    <property type="evidence" value="ECO:0007669"/>
    <property type="project" value="UniProtKB-ARBA"/>
</dbReference>
<keyword evidence="13" id="KW-1185">Reference proteome</keyword>
<name>A0AAX4PBR0_9CHLO</name>
<comment type="similarity">
    <text evidence="1">Belongs to the Nth/MutY family.</text>
</comment>
<feature type="region of interest" description="Disordered" evidence="10">
    <location>
        <begin position="254"/>
        <end position="285"/>
    </location>
</feature>
<keyword evidence="6" id="KW-0408">Iron</keyword>